<keyword evidence="3" id="KW-1185">Reference proteome</keyword>
<dbReference type="RefSeq" id="WP_270128726.1">
    <property type="nucleotide sequence ID" value="NZ_CP115396.1"/>
</dbReference>
<keyword evidence="1" id="KW-0472">Membrane</keyword>
<protein>
    <recommendedName>
        <fullName evidence="4">Zinc-ribbon 15 domain-containing protein</fullName>
    </recommendedName>
</protein>
<keyword evidence="1" id="KW-0812">Transmembrane</keyword>
<evidence type="ECO:0000256" key="1">
    <source>
        <dbReference type="SAM" id="Phobius"/>
    </source>
</evidence>
<evidence type="ECO:0000313" key="2">
    <source>
        <dbReference type="EMBL" id="WBO86142.1"/>
    </source>
</evidence>
<accession>A0ABY7PTA5</accession>
<feature type="transmembrane region" description="Helical" evidence="1">
    <location>
        <begin position="89"/>
        <end position="110"/>
    </location>
</feature>
<sequence length="209" mass="23278">MIFIFGTRESHLRTIPTPGHACTACANNEALSLLFFSRYAHLFFVPLFPVSRRMQVVCANCRQSGSESAIPASLLPSAKHLQKQTGRPWWQFIGLMLVGAAVAFFAVAALTSKPKDEQDKEELARLRQPQVGDVYVLNTADKGNVMLLRVQKVVPDSVYVSPSKAAEGSFKAYQHSHDANNYQPNQYAVPLSKLVNMHQQGELYDVLRD</sequence>
<keyword evidence="1" id="KW-1133">Transmembrane helix</keyword>
<organism evidence="2 3">
    <name type="scientific">Hymenobacter yonginensis</name>
    <dbReference type="NCBI Taxonomy" id="748197"/>
    <lineage>
        <taxon>Bacteria</taxon>
        <taxon>Pseudomonadati</taxon>
        <taxon>Bacteroidota</taxon>
        <taxon>Cytophagia</taxon>
        <taxon>Cytophagales</taxon>
        <taxon>Hymenobacteraceae</taxon>
        <taxon>Hymenobacter</taxon>
    </lineage>
</organism>
<name>A0ABY7PTA5_9BACT</name>
<evidence type="ECO:0000313" key="3">
    <source>
        <dbReference type="Proteomes" id="UP001211872"/>
    </source>
</evidence>
<gene>
    <name evidence="2" type="ORF">O9Z63_07760</name>
</gene>
<evidence type="ECO:0008006" key="4">
    <source>
        <dbReference type="Google" id="ProtNLM"/>
    </source>
</evidence>
<dbReference type="EMBL" id="CP115396">
    <property type="protein sequence ID" value="WBO86142.1"/>
    <property type="molecule type" value="Genomic_DNA"/>
</dbReference>
<reference evidence="2 3" key="1">
    <citation type="journal article" date="2011" name="Int. J. Syst. Evol. Microbiol.">
        <title>Hymenobacter yonginensis sp. nov., isolated from a mesotrophic artificial lake.</title>
        <authorList>
            <person name="Joung Y."/>
            <person name="Cho S.H."/>
            <person name="Kim H."/>
            <person name="Kim S.B."/>
            <person name="Joh K."/>
        </authorList>
    </citation>
    <scope>NUCLEOTIDE SEQUENCE [LARGE SCALE GENOMIC DNA]</scope>
    <source>
        <strain evidence="2 3">KCTC 22745</strain>
    </source>
</reference>
<dbReference type="Proteomes" id="UP001211872">
    <property type="component" value="Chromosome"/>
</dbReference>
<proteinExistence type="predicted"/>